<dbReference type="RefSeq" id="WP_150453011.1">
    <property type="nucleotide sequence ID" value="NZ_VYKI01000001.1"/>
</dbReference>
<evidence type="ECO:0000256" key="1">
    <source>
        <dbReference type="ARBA" id="ARBA00022737"/>
    </source>
</evidence>
<proteinExistence type="predicted"/>
<evidence type="ECO:0000259" key="3">
    <source>
        <dbReference type="Pfam" id="PF25023"/>
    </source>
</evidence>
<reference evidence="4 5" key="1">
    <citation type="journal article" date="2020" name="Antonie Van Leeuwenhoek">
        <title>Stenotrophomonas cyclobalanopsidis sp. nov., isolated from the leaf spot disease of Cyclobalanopsis patelliformis.</title>
        <authorList>
            <person name="Bian D.R."/>
            <person name="Xue H."/>
            <person name="Piao C.G."/>
            <person name="Li Y."/>
        </authorList>
    </citation>
    <scope>NUCLEOTIDE SEQUENCE [LARGE SCALE GENOMIC DNA]</scope>
    <source>
        <strain evidence="4 5">TPQG1-4</strain>
    </source>
</reference>
<evidence type="ECO:0000313" key="4">
    <source>
        <dbReference type="EMBL" id="KAA9004335.1"/>
    </source>
</evidence>
<keyword evidence="1" id="KW-0677">Repeat</keyword>
<feature type="domain" description="Teneurin-like YD-shell" evidence="3">
    <location>
        <begin position="28"/>
        <end position="122"/>
    </location>
</feature>
<keyword evidence="2" id="KW-0732">Signal</keyword>
<feature type="signal peptide" evidence="2">
    <location>
        <begin position="1"/>
        <end position="22"/>
    </location>
</feature>
<dbReference type="Gene3D" id="2.180.10.10">
    <property type="entry name" value="RHS repeat-associated core"/>
    <property type="match status" value="1"/>
</dbReference>
<dbReference type="PANTHER" id="PTHR32305:SF15">
    <property type="entry name" value="PROTEIN RHSA-RELATED"/>
    <property type="match status" value="1"/>
</dbReference>
<comment type="caution">
    <text evidence="4">The sequence shown here is derived from an EMBL/GenBank/DDBJ whole genome shotgun (WGS) entry which is preliminary data.</text>
</comment>
<evidence type="ECO:0000256" key="2">
    <source>
        <dbReference type="SAM" id="SignalP"/>
    </source>
</evidence>
<evidence type="ECO:0000313" key="5">
    <source>
        <dbReference type="Proteomes" id="UP000326367"/>
    </source>
</evidence>
<sequence>MNFIWKLLLCLLAVFGSGTAASQEVVEYIHTDALGSPVAVSNTSGVVIERTLYEPYGATIGAEPRDAPGFTGHVTDLSTGLSYMQQRYMDSQLGVFLSVDPVTAYQQPVGQFNQYRYANSNPYKFLDPDGRLSLACGGSLCDRYRDQGGRSCEETCLDGKRTATSGVFVRHKTLKSQEKLIESVGGDVELLRSAHASHHEFVTTLIGFVAGGGFGGGGSATTKLYRAVGAAEAASIRETGRFSVGPNSLYGKWMAESAAHAREWGDKMYGPGTTTLMEVRLPKSAADQLMRLERLDGIGPARYGELNQLEQAVIREVP</sequence>
<keyword evidence="5" id="KW-1185">Reference proteome</keyword>
<gene>
    <name evidence="4" type="ORF">FJU31_00330</name>
</gene>
<dbReference type="NCBIfam" id="TIGR03696">
    <property type="entry name" value="Rhs_assc_core"/>
    <property type="match status" value="1"/>
</dbReference>
<dbReference type="InterPro" id="IPR050708">
    <property type="entry name" value="T6SS_VgrG/RHS"/>
</dbReference>
<feature type="chain" id="PRO_5047166152" evidence="2">
    <location>
        <begin position="23"/>
        <end position="318"/>
    </location>
</feature>
<accession>A0ABQ6T5B8</accession>
<dbReference type="InterPro" id="IPR056823">
    <property type="entry name" value="TEN-like_YD-shell"/>
</dbReference>
<organism evidence="4 5">
    <name type="scientific">Stenotrophomonas cyclobalanopsidis</name>
    <dbReference type="NCBI Taxonomy" id="2771362"/>
    <lineage>
        <taxon>Bacteria</taxon>
        <taxon>Pseudomonadati</taxon>
        <taxon>Pseudomonadota</taxon>
        <taxon>Gammaproteobacteria</taxon>
        <taxon>Lysobacterales</taxon>
        <taxon>Lysobacteraceae</taxon>
        <taxon>Stenotrophomonas</taxon>
    </lineage>
</organism>
<dbReference type="EMBL" id="VYKI01000001">
    <property type="protein sequence ID" value="KAA9004335.1"/>
    <property type="molecule type" value="Genomic_DNA"/>
</dbReference>
<dbReference type="Proteomes" id="UP000326367">
    <property type="component" value="Unassembled WGS sequence"/>
</dbReference>
<protein>
    <submittedName>
        <fullName evidence="4">RHS repeat-associated core domain-containing protein</fullName>
    </submittedName>
</protein>
<dbReference type="InterPro" id="IPR022385">
    <property type="entry name" value="Rhs_assc_core"/>
</dbReference>
<name>A0ABQ6T5B8_9GAMM</name>
<dbReference type="Pfam" id="PF25023">
    <property type="entry name" value="TEN_YD-shell"/>
    <property type="match status" value="1"/>
</dbReference>
<dbReference type="PANTHER" id="PTHR32305">
    <property type="match status" value="1"/>
</dbReference>